<proteinExistence type="predicted"/>
<evidence type="ECO:0000313" key="2">
    <source>
        <dbReference type="Proteomes" id="UP000821853"/>
    </source>
</evidence>
<accession>A0A9J6FU64</accession>
<organism evidence="1 2">
    <name type="scientific">Haemaphysalis longicornis</name>
    <name type="common">Bush tick</name>
    <dbReference type="NCBI Taxonomy" id="44386"/>
    <lineage>
        <taxon>Eukaryota</taxon>
        <taxon>Metazoa</taxon>
        <taxon>Ecdysozoa</taxon>
        <taxon>Arthropoda</taxon>
        <taxon>Chelicerata</taxon>
        <taxon>Arachnida</taxon>
        <taxon>Acari</taxon>
        <taxon>Parasitiformes</taxon>
        <taxon>Ixodida</taxon>
        <taxon>Ixodoidea</taxon>
        <taxon>Ixodidae</taxon>
        <taxon>Haemaphysalinae</taxon>
        <taxon>Haemaphysalis</taxon>
    </lineage>
</organism>
<gene>
    <name evidence="1" type="ORF">HPB48_019511</name>
</gene>
<evidence type="ECO:0000313" key="1">
    <source>
        <dbReference type="EMBL" id="KAH9366842.1"/>
    </source>
</evidence>
<keyword evidence="2" id="KW-1185">Reference proteome</keyword>
<dbReference type="OrthoDB" id="5989141at2759"/>
<dbReference type="AlphaFoldDB" id="A0A9J6FU64"/>
<dbReference type="EMBL" id="JABSTR010000004">
    <property type="protein sequence ID" value="KAH9366842.1"/>
    <property type="molecule type" value="Genomic_DNA"/>
</dbReference>
<sequence length="111" mass="12439">MRIGEQEQYSRLNNVEIRGVPCTEGESCLQIVQDMGKKVGCPIIASDMNIVHRVPAKNKTTHIIASFCSRSKKTEFASKARKARMTTGMIGFKEKSDEPVFVNDHLTPENK</sequence>
<dbReference type="Proteomes" id="UP000821853">
    <property type="component" value="Chromosome 2"/>
</dbReference>
<comment type="caution">
    <text evidence="1">The sequence shown here is derived from an EMBL/GenBank/DDBJ whole genome shotgun (WGS) entry which is preliminary data.</text>
</comment>
<protein>
    <submittedName>
        <fullName evidence="1">Uncharacterized protein</fullName>
    </submittedName>
</protein>
<reference evidence="1 2" key="1">
    <citation type="journal article" date="2020" name="Cell">
        <title>Large-Scale Comparative Analyses of Tick Genomes Elucidate Their Genetic Diversity and Vector Capacities.</title>
        <authorList>
            <consortium name="Tick Genome and Microbiome Consortium (TIGMIC)"/>
            <person name="Jia N."/>
            <person name="Wang J."/>
            <person name="Shi W."/>
            <person name="Du L."/>
            <person name="Sun Y."/>
            <person name="Zhan W."/>
            <person name="Jiang J.F."/>
            <person name="Wang Q."/>
            <person name="Zhang B."/>
            <person name="Ji P."/>
            <person name="Bell-Sakyi L."/>
            <person name="Cui X.M."/>
            <person name="Yuan T.T."/>
            <person name="Jiang B.G."/>
            <person name="Yang W.F."/>
            <person name="Lam T.T."/>
            <person name="Chang Q.C."/>
            <person name="Ding S.J."/>
            <person name="Wang X.J."/>
            <person name="Zhu J.G."/>
            <person name="Ruan X.D."/>
            <person name="Zhao L."/>
            <person name="Wei J.T."/>
            <person name="Ye R.Z."/>
            <person name="Que T.C."/>
            <person name="Du C.H."/>
            <person name="Zhou Y.H."/>
            <person name="Cheng J.X."/>
            <person name="Dai P.F."/>
            <person name="Guo W.B."/>
            <person name="Han X.H."/>
            <person name="Huang E.J."/>
            <person name="Li L.F."/>
            <person name="Wei W."/>
            <person name="Gao Y.C."/>
            <person name="Liu J.Z."/>
            <person name="Shao H.Z."/>
            <person name="Wang X."/>
            <person name="Wang C.C."/>
            <person name="Yang T.C."/>
            <person name="Huo Q.B."/>
            <person name="Li W."/>
            <person name="Chen H.Y."/>
            <person name="Chen S.E."/>
            <person name="Zhou L.G."/>
            <person name="Ni X.B."/>
            <person name="Tian J.H."/>
            <person name="Sheng Y."/>
            <person name="Liu T."/>
            <person name="Pan Y.S."/>
            <person name="Xia L.Y."/>
            <person name="Li J."/>
            <person name="Zhao F."/>
            <person name="Cao W.C."/>
        </authorList>
    </citation>
    <scope>NUCLEOTIDE SEQUENCE [LARGE SCALE GENOMIC DNA]</scope>
    <source>
        <strain evidence="1">HaeL-2018</strain>
    </source>
</reference>
<name>A0A9J6FU64_HAELO</name>
<dbReference type="VEuPathDB" id="VectorBase:HLOH_062042"/>